<dbReference type="GO" id="GO:0005739">
    <property type="term" value="C:mitochondrion"/>
    <property type="evidence" value="ECO:0007669"/>
    <property type="project" value="InterPro"/>
</dbReference>
<accession>A0A226N4R2</accession>
<dbReference type="InterPro" id="IPR047534">
    <property type="entry name" value="BRcat_RBR_parkin"/>
</dbReference>
<comment type="caution">
    <text evidence="2">The sequence shown here is derived from an EMBL/GenBank/DDBJ whole genome shotgun (WGS) entry which is preliminary data.</text>
</comment>
<dbReference type="OrthoDB" id="1431934at2759"/>
<evidence type="ECO:0000313" key="2">
    <source>
        <dbReference type="EMBL" id="OXB62497.1"/>
    </source>
</evidence>
<reference evidence="2 3" key="1">
    <citation type="submission" date="2016-07" db="EMBL/GenBank/DDBJ databases">
        <title>Disparate Historic Effective Population Sizes Predicted by Modern Levels of Genome Diversity for the Scaled Quail (Callipepla squamata) and the Northern Bobwhite (Colinus virginianus): Inferences from First and Second Generation Draft Genome Assemblies for Sympatric New World Quail.</title>
        <authorList>
            <person name="Oldeschulte D.L."/>
            <person name="Halley Y.A."/>
            <person name="Bhattarai E.K."/>
            <person name="Brashear W.A."/>
            <person name="Hill J."/>
            <person name="Metz R.P."/>
            <person name="Johnson C.D."/>
            <person name="Rollins D."/>
            <person name="Peterson M.J."/>
            <person name="Bickhart D.M."/>
            <person name="Decker J.E."/>
            <person name="Seabury C.M."/>
        </authorList>
    </citation>
    <scope>NUCLEOTIDE SEQUENCE [LARGE SCALE GENOMIC DNA]</scope>
    <source>
        <strain evidence="2 3">Texas</strain>
        <tissue evidence="2">Leg muscle</tissue>
    </source>
</reference>
<dbReference type="GO" id="GO:0004842">
    <property type="term" value="F:ubiquitin-protein transferase activity"/>
    <property type="evidence" value="ECO:0007669"/>
    <property type="project" value="InterPro"/>
</dbReference>
<protein>
    <recommendedName>
        <fullName evidence="1">RING/Ubox-like zinc-binding domain-containing protein</fullName>
    </recommendedName>
</protein>
<dbReference type="InterPro" id="IPR041170">
    <property type="entry name" value="Znf-RING_14"/>
</dbReference>
<name>A0A226N4R2_CALSU</name>
<feature type="domain" description="RING/Ubox-like zinc-binding" evidence="1">
    <location>
        <begin position="39"/>
        <end position="68"/>
    </location>
</feature>
<dbReference type="Proteomes" id="UP000198323">
    <property type="component" value="Unassembled WGS sequence"/>
</dbReference>
<gene>
    <name evidence="2" type="ORF">ASZ78_004912</name>
</gene>
<dbReference type="InterPro" id="IPR003977">
    <property type="entry name" value="Parkin"/>
</dbReference>
<keyword evidence="3" id="KW-1185">Reference proteome</keyword>
<dbReference type="STRING" id="9009.A0A226N4R2"/>
<proteinExistence type="predicted"/>
<dbReference type="CDD" id="cd20340">
    <property type="entry name" value="BRcat_RBR_parkin"/>
    <property type="match status" value="1"/>
</dbReference>
<evidence type="ECO:0000259" key="1">
    <source>
        <dbReference type="Pfam" id="PF17978"/>
    </source>
</evidence>
<dbReference type="Gene3D" id="2.20.25.20">
    <property type="match status" value="1"/>
</dbReference>
<sequence length="198" mass="22169">MLQFMEVLVDLSPAYVVDLCITLVDDKYIYVKWTVFGTAKTGCPDSLIKEVHHFRILGEEQYNRYQRYGAEECVLQMGGLLCPTPSCGAGLLPEPGVRKIVCEPGNGIGCGRLQAQSWEWQHREKSRGGKGMPWDQRAKAKSVAGEKLIELAEALLREKFLVEAAKQRNKEGNMNVEILCEDVVHPINIECKVSFGVI</sequence>
<evidence type="ECO:0000313" key="3">
    <source>
        <dbReference type="Proteomes" id="UP000198323"/>
    </source>
</evidence>
<dbReference type="Pfam" id="PF17978">
    <property type="entry name" value="zf-RING_14"/>
    <property type="match status" value="1"/>
</dbReference>
<organism evidence="2 3">
    <name type="scientific">Callipepla squamata</name>
    <name type="common">Scaled quail</name>
    <dbReference type="NCBI Taxonomy" id="9009"/>
    <lineage>
        <taxon>Eukaryota</taxon>
        <taxon>Metazoa</taxon>
        <taxon>Chordata</taxon>
        <taxon>Craniata</taxon>
        <taxon>Vertebrata</taxon>
        <taxon>Euteleostomi</taxon>
        <taxon>Archelosauria</taxon>
        <taxon>Archosauria</taxon>
        <taxon>Dinosauria</taxon>
        <taxon>Saurischia</taxon>
        <taxon>Theropoda</taxon>
        <taxon>Coelurosauria</taxon>
        <taxon>Aves</taxon>
        <taxon>Neognathae</taxon>
        <taxon>Galloanserae</taxon>
        <taxon>Galliformes</taxon>
        <taxon>Odontophoridae</taxon>
        <taxon>Callipepla</taxon>
    </lineage>
</organism>
<dbReference type="AlphaFoldDB" id="A0A226N4R2"/>
<dbReference type="PRINTS" id="PR01475">
    <property type="entry name" value="PARKIN"/>
</dbReference>
<dbReference type="EMBL" id="MCFN01000213">
    <property type="protein sequence ID" value="OXB62497.1"/>
    <property type="molecule type" value="Genomic_DNA"/>
</dbReference>
<dbReference type="GO" id="GO:0005829">
    <property type="term" value="C:cytosol"/>
    <property type="evidence" value="ECO:0007669"/>
    <property type="project" value="InterPro"/>
</dbReference>